<dbReference type="Pfam" id="PF17745">
    <property type="entry name" value="Ydr279_N"/>
    <property type="match status" value="1"/>
</dbReference>
<dbReference type="InterPro" id="IPR040456">
    <property type="entry name" value="RNase_H2_suB"/>
</dbReference>
<dbReference type="PANTHER" id="PTHR13383:SF11">
    <property type="entry name" value="RIBONUCLEASE H2 SUBUNIT B"/>
    <property type="match status" value="1"/>
</dbReference>
<keyword evidence="4" id="KW-1185">Reference proteome</keyword>
<dbReference type="InterPro" id="IPR041195">
    <property type="entry name" value="Rnh202_N"/>
</dbReference>
<protein>
    <recommendedName>
        <fullName evidence="1">Rnh202 triple barrel domain-containing protein</fullName>
    </recommendedName>
</protein>
<reference evidence="2" key="1">
    <citation type="submission" date="2021-02" db="EMBL/GenBank/DDBJ databases">
        <authorList>
            <person name="Nowell W R."/>
        </authorList>
    </citation>
    <scope>NUCLEOTIDE SEQUENCE</scope>
</reference>
<evidence type="ECO:0000259" key="1">
    <source>
        <dbReference type="Pfam" id="PF17745"/>
    </source>
</evidence>
<feature type="domain" description="Rnh202 triple barrel" evidence="1">
    <location>
        <begin position="22"/>
        <end position="84"/>
    </location>
</feature>
<dbReference type="EMBL" id="CAJNOJ010000090">
    <property type="protein sequence ID" value="CAF1082918.1"/>
    <property type="molecule type" value="Genomic_DNA"/>
</dbReference>
<dbReference type="GO" id="GO:0006401">
    <property type="term" value="P:RNA catabolic process"/>
    <property type="evidence" value="ECO:0007669"/>
    <property type="project" value="TreeGrafter"/>
</dbReference>
<organism evidence="2 5">
    <name type="scientific">Adineta ricciae</name>
    <name type="common">Rotifer</name>
    <dbReference type="NCBI Taxonomy" id="249248"/>
    <lineage>
        <taxon>Eukaryota</taxon>
        <taxon>Metazoa</taxon>
        <taxon>Spiralia</taxon>
        <taxon>Gnathifera</taxon>
        <taxon>Rotifera</taxon>
        <taxon>Eurotatoria</taxon>
        <taxon>Bdelloidea</taxon>
        <taxon>Adinetida</taxon>
        <taxon>Adinetidae</taxon>
        <taxon>Adineta</taxon>
    </lineage>
</organism>
<evidence type="ECO:0000313" key="3">
    <source>
        <dbReference type="EMBL" id="CAF1459993.1"/>
    </source>
</evidence>
<dbReference type="EMBL" id="CAJNOR010003922">
    <property type="protein sequence ID" value="CAF1459993.1"/>
    <property type="molecule type" value="Genomic_DNA"/>
</dbReference>
<dbReference type="Proteomes" id="UP000663852">
    <property type="component" value="Unassembled WGS sequence"/>
</dbReference>
<comment type="caution">
    <text evidence="2">The sequence shown here is derived from an EMBL/GenBank/DDBJ whole genome shotgun (WGS) entry which is preliminary data.</text>
</comment>
<dbReference type="Gene3D" id="2.20.25.530">
    <property type="match status" value="1"/>
</dbReference>
<dbReference type="GO" id="GO:0032299">
    <property type="term" value="C:ribonuclease H2 complex"/>
    <property type="evidence" value="ECO:0007669"/>
    <property type="project" value="InterPro"/>
</dbReference>
<dbReference type="OrthoDB" id="29098at2759"/>
<dbReference type="InterPro" id="IPR014988">
    <property type="entry name" value="Uncharacterised_YqcI/YcgG"/>
</dbReference>
<dbReference type="PANTHER" id="PTHR13383">
    <property type="entry name" value="RIBONUCLEASE H2 SUBUNIT B"/>
    <property type="match status" value="1"/>
</dbReference>
<dbReference type="GO" id="GO:0005654">
    <property type="term" value="C:nucleoplasm"/>
    <property type="evidence" value="ECO:0007669"/>
    <property type="project" value="TreeGrafter"/>
</dbReference>
<proteinExistence type="predicted"/>
<dbReference type="Gene3D" id="1.10.20.120">
    <property type="match status" value="1"/>
</dbReference>
<sequence length="495" mass="57830">MSSSTVVPNRVLIVDKRLVPVNCEQLHFVQLSHPRTKQSQSYAIDQQSKTIFEVIQCTRSHSSWFINDQHVVPDGSLYIVTPVNVIFLLLPSIWSDAREQFLSTKTLMNGSLKNLQLDEDFILEKLTSICDIDSEKHSVKLNEEKLIQWFRDRVDRLKKHVEDEEHAFDLICEYVPDDIIEYCQQKLELHGNVRYELPTGQKSAAVIKKTVESSLNIFYNDTFILGTLYLLEKRHSKSQSSNEKTTLTTNDKEVSKTVVDHAKQVLFEHHLNSSQSSLFHEFHRIQNKSDCIFAKRARCWNAPHWLDTISVEDNCERLLPNFILFCAFVQEVAIDGYVIEIPHNDLTATLEDFGQILKKVLRYLSDHDPAKRHCMSVAPERIGQKGWVFQFDRVTFFITTFAPHYPENHPRYAHGSKKYCHILFQPEISFLRHNLPDDTPETNWSQPITTRDKTRVAFREHGREYPIRPTIYYPPAHDIIRPLSNDLDDIIEWWL</sequence>
<evidence type="ECO:0000313" key="5">
    <source>
        <dbReference type="Proteomes" id="UP000663852"/>
    </source>
</evidence>
<name>A0A814MRD5_ADIRI</name>
<gene>
    <name evidence="2" type="ORF">EDS130_LOCUS19068</name>
    <name evidence="3" type="ORF">XAT740_LOCUS37381</name>
</gene>
<evidence type="ECO:0000313" key="2">
    <source>
        <dbReference type="EMBL" id="CAF1082918.1"/>
    </source>
</evidence>
<dbReference type="AlphaFoldDB" id="A0A814MRD5"/>
<accession>A0A814MRD5</accession>
<dbReference type="Proteomes" id="UP000663828">
    <property type="component" value="Unassembled WGS sequence"/>
</dbReference>
<evidence type="ECO:0000313" key="4">
    <source>
        <dbReference type="Proteomes" id="UP000663828"/>
    </source>
</evidence>
<dbReference type="Pfam" id="PF08892">
    <property type="entry name" value="YqcI_YcgG"/>
    <property type="match status" value="1"/>
</dbReference>